<name>A0ABT7NNH9_9SPHI</name>
<dbReference type="InterPro" id="IPR035447">
    <property type="entry name" value="DNA_topo_I_N_sf"/>
</dbReference>
<accession>A0ABT7NNH9</accession>
<dbReference type="RefSeq" id="WP_286651378.1">
    <property type="nucleotide sequence ID" value="NZ_JACAGK010000026.1"/>
</dbReference>
<dbReference type="InterPro" id="IPR051062">
    <property type="entry name" value="Topoisomerase_IB"/>
</dbReference>
<dbReference type="EC" id="5.6.2.1" evidence="3"/>
<keyword evidence="10" id="KW-1185">Reference proteome</keyword>
<evidence type="ECO:0000256" key="3">
    <source>
        <dbReference type="ARBA" id="ARBA00012891"/>
    </source>
</evidence>
<evidence type="ECO:0000256" key="2">
    <source>
        <dbReference type="ARBA" id="ARBA00006645"/>
    </source>
</evidence>
<comment type="similarity">
    <text evidence="2">Belongs to the type IB topoisomerase family.</text>
</comment>
<evidence type="ECO:0000259" key="8">
    <source>
        <dbReference type="Pfam" id="PF21338"/>
    </source>
</evidence>
<gene>
    <name evidence="9" type="ORF">HX018_10460</name>
</gene>
<evidence type="ECO:0000313" key="10">
    <source>
        <dbReference type="Proteomes" id="UP001170954"/>
    </source>
</evidence>
<proteinExistence type="inferred from homology"/>
<dbReference type="Gene3D" id="3.30.66.10">
    <property type="entry name" value="DNA topoisomerase I domain"/>
    <property type="match status" value="1"/>
</dbReference>
<dbReference type="InterPro" id="IPR011010">
    <property type="entry name" value="DNA_brk_join_enz"/>
</dbReference>
<evidence type="ECO:0000256" key="5">
    <source>
        <dbReference type="ARBA" id="ARBA00023125"/>
    </source>
</evidence>
<dbReference type="PRINTS" id="PR00416">
    <property type="entry name" value="EUTPISMRASEI"/>
</dbReference>
<comment type="catalytic activity">
    <reaction evidence="1">
        <text>ATP-independent breakage of single-stranded DNA, followed by passage and rejoining.</text>
        <dbReference type="EC" id="5.6.2.1"/>
    </reaction>
</comment>
<evidence type="ECO:0000256" key="6">
    <source>
        <dbReference type="ARBA" id="ARBA00023235"/>
    </source>
</evidence>
<dbReference type="PANTHER" id="PTHR10290">
    <property type="entry name" value="DNA TOPOISOMERASE I"/>
    <property type="match status" value="1"/>
</dbReference>
<reference evidence="9" key="1">
    <citation type="submission" date="2020-06" db="EMBL/GenBank/DDBJ databases">
        <authorList>
            <person name="Dong N."/>
        </authorList>
    </citation>
    <scope>NUCLEOTIDE SEQUENCE</scope>
    <source>
        <strain evidence="9">R1692</strain>
    </source>
</reference>
<dbReference type="EMBL" id="JACAGK010000026">
    <property type="protein sequence ID" value="MDM1048661.1"/>
    <property type="molecule type" value="Genomic_DNA"/>
</dbReference>
<keyword evidence="6" id="KW-0413">Isomerase</keyword>
<dbReference type="Proteomes" id="UP001170954">
    <property type="component" value="Unassembled WGS sequence"/>
</dbReference>
<comment type="caution">
    <text evidence="9">The sequence shown here is derived from an EMBL/GenBank/DDBJ whole genome shotgun (WGS) entry which is preliminary data.</text>
</comment>
<sequence>MKMQEDVQSAKELKSHGLRYVDCNKNGIKRLRKGKRFTYVDKKGKTIKDDEKLKRIASLVIPPAWEDIWICSSPNGHIQATGIDVRGRKQYKYHTAWSSLRKDNKFANLIVFGKGLPLLRKQIKRDLRRKDLDERKVVALALEIMDQTSIRIGNEQYSKQNGSYGLTTLKNKHADFQSNKVLFEFVGKKGIKQKKVLKGKRLYNILRSVKEIPGQRLFQYLDKNGRSHTLDSNQLNHYLKTFYQEEVTCKTFRTWNACFSFLECLSEAATPETKKERKEILNNTIERVAKLLGNTKTIAKNHYIDPRLMESYEEGLLDSWLKKVPSGAKEMEKHITKKLLRMLR</sequence>
<dbReference type="InterPro" id="IPR013500">
    <property type="entry name" value="TopoI_cat_euk"/>
</dbReference>
<feature type="domain" description="DNA topoisomerase I catalytic core eukaryotic-type" evidence="7">
    <location>
        <begin position="102"/>
        <end position="303"/>
    </location>
</feature>
<dbReference type="InterPro" id="IPR049331">
    <property type="entry name" value="Top1B_N_bact"/>
</dbReference>
<dbReference type="InterPro" id="IPR001631">
    <property type="entry name" value="TopoI"/>
</dbReference>
<dbReference type="InterPro" id="IPR014711">
    <property type="entry name" value="TopoI_cat_a-hlx-sub_euk"/>
</dbReference>
<dbReference type="Gene3D" id="3.90.15.10">
    <property type="entry name" value="Topoisomerase I, Chain A, domain 3"/>
    <property type="match status" value="1"/>
</dbReference>
<keyword evidence="4" id="KW-0799">Topoisomerase</keyword>
<evidence type="ECO:0000259" key="7">
    <source>
        <dbReference type="Pfam" id="PF01028"/>
    </source>
</evidence>
<feature type="domain" description="DNA topoisomerase IB N-terminal" evidence="8">
    <location>
        <begin position="36"/>
        <end position="84"/>
    </location>
</feature>
<dbReference type="PANTHER" id="PTHR10290:SF3">
    <property type="entry name" value="DNA TOPOISOMERASE 1"/>
    <property type="match status" value="1"/>
</dbReference>
<keyword evidence="5" id="KW-0238">DNA-binding</keyword>
<evidence type="ECO:0000313" key="9">
    <source>
        <dbReference type="EMBL" id="MDM1048661.1"/>
    </source>
</evidence>
<reference evidence="9" key="2">
    <citation type="journal article" date="2022" name="Sci. Total Environ.">
        <title>Prevalence, transmission, and molecular epidemiology of tet(X)-positive bacteria among humans, animals, and environmental niches in China: An epidemiological, and genomic-based study.</title>
        <authorList>
            <person name="Dong N."/>
            <person name="Zeng Y."/>
            <person name="Cai C."/>
            <person name="Sun C."/>
            <person name="Lu J."/>
            <person name="Liu C."/>
            <person name="Zhou H."/>
            <person name="Sun Q."/>
            <person name="Shu L."/>
            <person name="Wang H."/>
            <person name="Wang Y."/>
            <person name="Wang S."/>
            <person name="Wu C."/>
            <person name="Chan E.W."/>
            <person name="Chen G."/>
            <person name="Shen Z."/>
            <person name="Chen S."/>
            <person name="Zhang R."/>
        </authorList>
    </citation>
    <scope>NUCLEOTIDE SEQUENCE</scope>
    <source>
        <strain evidence="9">R1692</strain>
    </source>
</reference>
<dbReference type="SUPFAM" id="SSF55869">
    <property type="entry name" value="DNA topoisomerase I domain"/>
    <property type="match status" value="1"/>
</dbReference>
<dbReference type="Pfam" id="PF01028">
    <property type="entry name" value="Topoisom_I"/>
    <property type="match status" value="1"/>
</dbReference>
<evidence type="ECO:0000256" key="4">
    <source>
        <dbReference type="ARBA" id="ARBA00023029"/>
    </source>
</evidence>
<dbReference type="Pfam" id="PF21338">
    <property type="entry name" value="Top1B_N_bact"/>
    <property type="match status" value="1"/>
</dbReference>
<dbReference type="Gene3D" id="1.10.132.120">
    <property type="match status" value="1"/>
</dbReference>
<dbReference type="SUPFAM" id="SSF56349">
    <property type="entry name" value="DNA breaking-rejoining enzymes"/>
    <property type="match status" value="1"/>
</dbReference>
<evidence type="ECO:0000256" key="1">
    <source>
        <dbReference type="ARBA" id="ARBA00000213"/>
    </source>
</evidence>
<dbReference type="PROSITE" id="PS52038">
    <property type="entry name" value="TOPO_IB_2"/>
    <property type="match status" value="1"/>
</dbReference>
<organism evidence="9 10">
    <name type="scientific">Sphingobacterium hotanense</name>
    <dbReference type="NCBI Taxonomy" id="649196"/>
    <lineage>
        <taxon>Bacteria</taxon>
        <taxon>Pseudomonadati</taxon>
        <taxon>Bacteroidota</taxon>
        <taxon>Sphingobacteriia</taxon>
        <taxon>Sphingobacteriales</taxon>
        <taxon>Sphingobacteriaceae</taxon>
        <taxon>Sphingobacterium</taxon>
    </lineage>
</organism>
<protein>
    <recommendedName>
        <fullName evidence="3">DNA topoisomerase</fullName>
        <ecNumber evidence="3">5.6.2.1</ecNumber>
    </recommendedName>
</protein>